<name>A0A372M3W7_9ACTN</name>
<evidence type="ECO:0000313" key="1">
    <source>
        <dbReference type="EMBL" id="RFU85310.1"/>
    </source>
</evidence>
<evidence type="ECO:0000313" key="2">
    <source>
        <dbReference type="Proteomes" id="UP000263094"/>
    </source>
</evidence>
<organism evidence="1 2">
    <name type="scientific">Streptomyces triticagri</name>
    <dbReference type="NCBI Taxonomy" id="2293568"/>
    <lineage>
        <taxon>Bacteria</taxon>
        <taxon>Bacillati</taxon>
        <taxon>Actinomycetota</taxon>
        <taxon>Actinomycetes</taxon>
        <taxon>Kitasatosporales</taxon>
        <taxon>Streptomycetaceae</taxon>
        <taxon>Streptomyces</taxon>
    </lineage>
</organism>
<comment type="caution">
    <text evidence="1">The sequence shown here is derived from an EMBL/GenBank/DDBJ whole genome shotgun (WGS) entry which is preliminary data.</text>
</comment>
<keyword evidence="2" id="KW-1185">Reference proteome</keyword>
<dbReference type="Proteomes" id="UP000263094">
    <property type="component" value="Unassembled WGS sequence"/>
</dbReference>
<gene>
    <name evidence="1" type="ORF">DY218_17930</name>
</gene>
<proteinExistence type="predicted"/>
<dbReference type="EMBL" id="QUAK01000097">
    <property type="protein sequence ID" value="RFU85310.1"/>
    <property type="molecule type" value="Genomic_DNA"/>
</dbReference>
<protein>
    <submittedName>
        <fullName evidence="1">Uncharacterized protein</fullName>
    </submittedName>
</protein>
<accession>A0A372M3W7</accession>
<dbReference type="AlphaFoldDB" id="A0A372M3W7"/>
<dbReference type="OrthoDB" id="7946528at2"/>
<reference evidence="1 2" key="1">
    <citation type="submission" date="2018-08" db="EMBL/GenBank/DDBJ databases">
        <title>Isolation, diversity and antifungal activity of Actinobacteria from wheat.</title>
        <authorList>
            <person name="Han C."/>
        </authorList>
    </citation>
    <scope>NUCLEOTIDE SEQUENCE [LARGE SCALE GENOMIC DNA]</scope>
    <source>
        <strain evidence="1 2">NEAU-YY421</strain>
    </source>
</reference>
<sequence>MAASMDPNTAPDTAAARHARARRRRATGQILLDRLGLLERWRPYGAPVLVGSVALDLVVERDIDMEIYSTAPSVADGFAALAPCAQLSGVRGLRFANALDRPDRGLYWRLDYEATPDDPELTPGETWTVDMWWLPDDHPGPRAAHLVAPVRAALDASTRDAVLAVKEGAQARGEATQGVWVYRSVLEHGVRTYDEYRAWSGSTPTDGLTSWTPSPAQAAP</sequence>
<dbReference type="RefSeq" id="WP_128557063.1">
    <property type="nucleotide sequence ID" value="NZ_QUAK01000097.1"/>
</dbReference>